<dbReference type="RefSeq" id="WP_213983078.1">
    <property type="nucleotide sequence ID" value="NZ_JAFMNX010000001.1"/>
</dbReference>
<dbReference type="Proteomes" id="UP001297272">
    <property type="component" value="Unassembled WGS sequence"/>
</dbReference>
<evidence type="ECO:0008006" key="3">
    <source>
        <dbReference type="Google" id="ProtNLM"/>
    </source>
</evidence>
<accession>A0ABS5RQW2</accession>
<dbReference type="SUPFAM" id="SSF52172">
    <property type="entry name" value="CheY-like"/>
    <property type="match status" value="1"/>
</dbReference>
<dbReference type="Gene3D" id="3.40.50.2300">
    <property type="match status" value="1"/>
</dbReference>
<gene>
    <name evidence="1" type="ORF">JYU29_01890</name>
</gene>
<dbReference type="InterPro" id="IPR011006">
    <property type="entry name" value="CheY-like_superfamily"/>
</dbReference>
<proteinExistence type="predicted"/>
<sequence length="149" mass="16214">MSEDKLVAPTFPVTARFPDDAKAEIQPSVVAVGDVPVNLVVVTRIAQRARLHAVALSPNDAIRSLPVLKPMIVILDGGVDDRQYDALLDVIRDNRQKNGQGHPRLLYLSAGQAKEAQSRRHPVFDAVVSKPILPERLEAALSQLAGQSR</sequence>
<name>A0ABS5RQW2_9HYPH</name>
<comment type="caution">
    <text evidence="1">The sequence shown here is derived from an EMBL/GenBank/DDBJ whole genome shotgun (WGS) entry which is preliminary data.</text>
</comment>
<dbReference type="EMBL" id="JAFMNX010000001">
    <property type="protein sequence ID" value="MBS9719433.1"/>
    <property type="molecule type" value="Genomic_DNA"/>
</dbReference>
<protein>
    <recommendedName>
        <fullName evidence="3">Response regulatory domain-containing protein</fullName>
    </recommendedName>
</protein>
<reference evidence="1 2" key="1">
    <citation type="submission" date="2021-03" db="EMBL/GenBank/DDBJ databases">
        <title>Tianweitania aestuarii sp. nov., isolated from a tidal flat.</title>
        <authorList>
            <person name="Park S."/>
            <person name="Yoon J.-H."/>
        </authorList>
    </citation>
    <scope>NUCLEOTIDE SEQUENCE [LARGE SCALE GENOMIC DNA]</scope>
    <source>
        <strain evidence="1 2">BSSL-BM11</strain>
    </source>
</reference>
<keyword evidence="2" id="KW-1185">Reference proteome</keyword>
<organism evidence="1 2">
    <name type="scientific">Tianweitania aestuarii</name>
    <dbReference type="NCBI Taxonomy" id="2814886"/>
    <lineage>
        <taxon>Bacteria</taxon>
        <taxon>Pseudomonadati</taxon>
        <taxon>Pseudomonadota</taxon>
        <taxon>Alphaproteobacteria</taxon>
        <taxon>Hyphomicrobiales</taxon>
        <taxon>Phyllobacteriaceae</taxon>
        <taxon>Tianweitania</taxon>
    </lineage>
</organism>
<evidence type="ECO:0000313" key="1">
    <source>
        <dbReference type="EMBL" id="MBS9719433.1"/>
    </source>
</evidence>
<evidence type="ECO:0000313" key="2">
    <source>
        <dbReference type="Proteomes" id="UP001297272"/>
    </source>
</evidence>